<dbReference type="PANTHER" id="PTHR24388:SF104">
    <property type="entry name" value="AT-RICH BINDING PROTEIN-RELATED"/>
    <property type="match status" value="1"/>
</dbReference>
<protein>
    <submittedName>
        <fullName evidence="11">Protein krueppel</fullName>
    </submittedName>
</protein>
<keyword evidence="5" id="KW-0539">Nucleus</keyword>
<feature type="region of interest" description="Disordered" evidence="7">
    <location>
        <begin position="1"/>
        <end position="90"/>
    </location>
</feature>
<dbReference type="GO" id="GO:0008270">
    <property type="term" value="F:zinc ion binding"/>
    <property type="evidence" value="ECO:0007669"/>
    <property type="project" value="UniProtKB-KW"/>
</dbReference>
<evidence type="ECO:0000259" key="8">
    <source>
        <dbReference type="PROSITE" id="PS50157"/>
    </source>
</evidence>
<dbReference type="SMART" id="SM00355">
    <property type="entry name" value="ZnF_C2H2"/>
    <property type="match status" value="4"/>
</dbReference>
<dbReference type="AlphaFoldDB" id="A0A0R3X154"/>
<dbReference type="GO" id="GO:0000981">
    <property type="term" value="F:DNA-binding transcription factor activity, RNA polymerase II-specific"/>
    <property type="evidence" value="ECO:0007669"/>
    <property type="project" value="TreeGrafter"/>
</dbReference>
<evidence type="ECO:0000313" key="11">
    <source>
        <dbReference type="WBParaSite" id="TTAC_0000690401-mRNA-1"/>
    </source>
</evidence>
<dbReference type="WBParaSite" id="TTAC_0000690401-mRNA-1">
    <property type="protein sequence ID" value="TTAC_0000690401-mRNA-1"/>
    <property type="gene ID" value="TTAC_0000690401"/>
</dbReference>
<dbReference type="STRING" id="6205.A0A0R3X154"/>
<feature type="domain" description="C2H2-type" evidence="8">
    <location>
        <begin position="97"/>
        <end position="124"/>
    </location>
</feature>
<feature type="compositionally biased region" description="Polar residues" evidence="7">
    <location>
        <begin position="488"/>
        <end position="506"/>
    </location>
</feature>
<organism evidence="11">
    <name type="scientific">Hydatigena taeniaeformis</name>
    <name type="common">Feline tapeworm</name>
    <name type="synonym">Taenia taeniaeformis</name>
    <dbReference type="NCBI Taxonomy" id="6205"/>
    <lineage>
        <taxon>Eukaryota</taxon>
        <taxon>Metazoa</taxon>
        <taxon>Spiralia</taxon>
        <taxon>Lophotrochozoa</taxon>
        <taxon>Platyhelminthes</taxon>
        <taxon>Cestoda</taxon>
        <taxon>Eucestoda</taxon>
        <taxon>Cyclophyllidea</taxon>
        <taxon>Taeniidae</taxon>
        <taxon>Hydatigera</taxon>
    </lineage>
</organism>
<evidence type="ECO:0000256" key="4">
    <source>
        <dbReference type="ARBA" id="ARBA00022833"/>
    </source>
</evidence>
<dbReference type="InterPro" id="IPR050527">
    <property type="entry name" value="Snail/Krueppel_Znf"/>
</dbReference>
<dbReference type="Proteomes" id="UP000274429">
    <property type="component" value="Unassembled WGS sequence"/>
</dbReference>
<dbReference type="OrthoDB" id="3437960at2759"/>
<keyword evidence="4" id="KW-0862">Zinc</keyword>
<feature type="region of interest" description="Disordered" evidence="7">
    <location>
        <begin position="475"/>
        <end position="506"/>
    </location>
</feature>
<evidence type="ECO:0000256" key="3">
    <source>
        <dbReference type="ARBA" id="ARBA00022771"/>
    </source>
</evidence>
<dbReference type="InterPro" id="IPR036236">
    <property type="entry name" value="Znf_C2H2_sf"/>
</dbReference>
<dbReference type="PANTHER" id="PTHR24388">
    <property type="entry name" value="ZINC FINGER PROTEIN"/>
    <property type="match status" value="1"/>
</dbReference>
<keyword evidence="10" id="KW-1185">Reference proteome</keyword>
<evidence type="ECO:0000313" key="10">
    <source>
        <dbReference type="Proteomes" id="UP000274429"/>
    </source>
</evidence>
<evidence type="ECO:0000256" key="1">
    <source>
        <dbReference type="ARBA" id="ARBA00022723"/>
    </source>
</evidence>
<keyword evidence="3 6" id="KW-0863">Zinc-finger</keyword>
<feature type="compositionally biased region" description="Low complexity" evidence="7">
    <location>
        <begin position="75"/>
        <end position="84"/>
    </location>
</feature>
<dbReference type="InterPro" id="IPR013087">
    <property type="entry name" value="Znf_C2H2_type"/>
</dbReference>
<accession>A0A0R3X154</accession>
<keyword evidence="2" id="KW-0677">Repeat</keyword>
<dbReference type="SUPFAM" id="SSF57667">
    <property type="entry name" value="beta-beta-alpha zinc fingers"/>
    <property type="match status" value="3"/>
</dbReference>
<sequence length="506" mass="54624">MELLGGSFIPQRSDFSPPISTMQQSNVSSIQSFPTQANSPIVQMDNPNPFSNVALKQEEPSPPSLNALFTGDFNQQQQPSSSSSTGTLNDAPVQKGHACDVCHKVFADRSLLSKHKIAHAEAKHICNTCGRAFVREDKLRRHFRSVHSNERPFICEVCTKAFARKDKLQEHAKHHNKDITFPCTVCTEVFLMRSLLNRHLRTEHQIKQTTESSRTAARSHDVSKKKRTRAQQEADFTKLAVENATAGITAAAAASAVAPNASGFYQHPSWNAANLLLYNRYQQSQQQTAQPAFDFWGGNNGYFYGQQYTAAGYQFPTIQYAAAMRQQQQQTSQQAAASSGLPYNSAAAAALTARLFSPGNYFWPQPSQGFVLPQAGTASMNPTGSTNSLIPAANPYFPTPLSAATVTTATPAAVTTDVTAATAKTVTTEAAPNSVQAQMIFDVGSGGYSVQSTPATGTSSSYHTVYYQAESLAGSEQAVSATGAPPRQQRQQATDSGTAPAFNYTN</sequence>
<gene>
    <name evidence="9" type="ORF">TTAC_LOCUS6889</name>
</gene>
<dbReference type="PROSITE" id="PS00028">
    <property type="entry name" value="ZINC_FINGER_C2H2_1"/>
    <property type="match status" value="4"/>
</dbReference>
<evidence type="ECO:0000256" key="5">
    <source>
        <dbReference type="ARBA" id="ARBA00023242"/>
    </source>
</evidence>
<dbReference type="PROSITE" id="PS50157">
    <property type="entry name" value="ZINC_FINGER_C2H2_2"/>
    <property type="match status" value="4"/>
</dbReference>
<dbReference type="Gene3D" id="3.30.160.60">
    <property type="entry name" value="Classic Zinc Finger"/>
    <property type="match status" value="2"/>
</dbReference>
<feature type="domain" description="C2H2-type" evidence="8">
    <location>
        <begin position="124"/>
        <end position="152"/>
    </location>
</feature>
<feature type="region of interest" description="Disordered" evidence="7">
    <location>
        <begin position="205"/>
        <end position="229"/>
    </location>
</feature>
<keyword evidence="1" id="KW-0479">Metal-binding</keyword>
<evidence type="ECO:0000256" key="2">
    <source>
        <dbReference type="ARBA" id="ARBA00022737"/>
    </source>
</evidence>
<dbReference type="EMBL" id="UYWX01020329">
    <property type="protein sequence ID" value="VDM31169.1"/>
    <property type="molecule type" value="Genomic_DNA"/>
</dbReference>
<feature type="compositionally biased region" description="Polar residues" evidence="7">
    <location>
        <begin position="207"/>
        <end position="216"/>
    </location>
</feature>
<dbReference type="Pfam" id="PF00096">
    <property type="entry name" value="zf-C2H2"/>
    <property type="match status" value="4"/>
</dbReference>
<proteinExistence type="predicted"/>
<evidence type="ECO:0000256" key="6">
    <source>
        <dbReference type="PROSITE-ProRule" id="PRU00042"/>
    </source>
</evidence>
<reference evidence="9 10" key="2">
    <citation type="submission" date="2018-11" db="EMBL/GenBank/DDBJ databases">
        <authorList>
            <consortium name="Pathogen Informatics"/>
        </authorList>
    </citation>
    <scope>NUCLEOTIDE SEQUENCE [LARGE SCALE GENOMIC DNA]</scope>
</reference>
<dbReference type="GO" id="GO:0000978">
    <property type="term" value="F:RNA polymerase II cis-regulatory region sequence-specific DNA binding"/>
    <property type="evidence" value="ECO:0007669"/>
    <property type="project" value="TreeGrafter"/>
</dbReference>
<dbReference type="FunFam" id="3.30.160.60:FF:000065">
    <property type="entry name" value="B-cell CLL/lymphoma 6, member B"/>
    <property type="match status" value="1"/>
</dbReference>
<evidence type="ECO:0000256" key="7">
    <source>
        <dbReference type="SAM" id="MobiDB-lite"/>
    </source>
</evidence>
<evidence type="ECO:0000313" key="9">
    <source>
        <dbReference type="EMBL" id="VDM31169.1"/>
    </source>
</evidence>
<feature type="compositionally biased region" description="Polar residues" evidence="7">
    <location>
        <begin position="18"/>
        <end position="51"/>
    </location>
</feature>
<reference evidence="11" key="1">
    <citation type="submission" date="2017-02" db="UniProtKB">
        <authorList>
            <consortium name="WormBaseParasite"/>
        </authorList>
    </citation>
    <scope>IDENTIFICATION</scope>
</reference>
<feature type="domain" description="C2H2-type" evidence="8">
    <location>
        <begin position="153"/>
        <end position="180"/>
    </location>
</feature>
<name>A0A0R3X154_HYDTA</name>
<feature type="domain" description="C2H2-type" evidence="8">
    <location>
        <begin position="181"/>
        <end position="209"/>
    </location>
</feature>